<dbReference type="NCBIfam" id="NF007431">
    <property type="entry name" value="PRK09977.1"/>
    <property type="match status" value="1"/>
</dbReference>
<feature type="transmembrane region" description="Helical" evidence="7">
    <location>
        <begin position="96"/>
        <end position="114"/>
    </location>
</feature>
<evidence type="ECO:0000259" key="8">
    <source>
        <dbReference type="Pfam" id="PF02308"/>
    </source>
</evidence>
<sequence>MHDSYWLFLRLIVAGILAGAIGLEREIRSKEAGFRTHFLVGVGSALIMIVSKYGFFDVISYNHIGLDPSRIAAQVISGVGFLGAGTIIIEKKIVRGLTTAAGIWATAGIGITIGSGLYKLAIFSTLLVLVGLELLQRLFKYQLTKILDVNIKLSTNSSLDVLKVLQENKSTVLSYKCDKLKDNDNIHYLIECKLKTKMSNDNSLLLENIQKLPNVLSINIENI</sequence>
<name>A0A1M4VW50_9CLOT</name>
<feature type="transmembrane region" description="Helical" evidence="7">
    <location>
        <begin position="6"/>
        <end position="24"/>
    </location>
</feature>
<gene>
    <name evidence="9" type="ORF">SAMN05443638_10948</name>
</gene>
<dbReference type="OrthoDB" id="9811198at2"/>
<dbReference type="InterPro" id="IPR049177">
    <property type="entry name" value="MgtC_SapB_SrpB_YhiD_N"/>
</dbReference>
<evidence type="ECO:0000313" key="9">
    <source>
        <dbReference type="EMBL" id="SHE73093.1"/>
    </source>
</evidence>
<keyword evidence="10" id="KW-1185">Reference proteome</keyword>
<dbReference type="PANTHER" id="PTHR33778:SF1">
    <property type="entry name" value="MAGNESIUM TRANSPORTER YHID-RELATED"/>
    <property type="match status" value="1"/>
</dbReference>
<dbReference type="Proteomes" id="UP000184035">
    <property type="component" value="Unassembled WGS sequence"/>
</dbReference>
<dbReference type="GO" id="GO:0005886">
    <property type="term" value="C:plasma membrane"/>
    <property type="evidence" value="ECO:0007669"/>
    <property type="project" value="UniProtKB-SubCell"/>
</dbReference>
<evidence type="ECO:0000256" key="6">
    <source>
        <dbReference type="ARBA" id="ARBA00023136"/>
    </source>
</evidence>
<organism evidence="9 10">
    <name type="scientific">Clostridium fallax</name>
    <dbReference type="NCBI Taxonomy" id="1533"/>
    <lineage>
        <taxon>Bacteria</taxon>
        <taxon>Bacillati</taxon>
        <taxon>Bacillota</taxon>
        <taxon>Clostridia</taxon>
        <taxon>Eubacteriales</taxon>
        <taxon>Clostridiaceae</taxon>
        <taxon>Clostridium</taxon>
    </lineage>
</organism>
<dbReference type="STRING" id="1533.SAMN05443638_10948"/>
<dbReference type="RefSeq" id="WP_072895047.1">
    <property type="nucleotide sequence ID" value="NZ_FQVM01000009.1"/>
</dbReference>
<dbReference type="AlphaFoldDB" id="A0A1M4VW50"/>
<keyword evidence="3" id="KW-1003">Cell membrane</keyword>
<dbReference type="EMBL" id="FQVM01000009">
    <property type="protein sequence ID" value="SHE73093.1"/>
    <property type="molecule type" value="Genomic_DNA"/>
</dbReference>
<evidence type="ECO:0000256" key="5">
    <source>
        <dbReference type="ARBA" id="ARBA00022989"/>
    </source>
</evidence>
<proteinExistence type="inferred from homology"/>
<feature type="transmembrane region" description="Helical" evidence="7">
    <location>
        <begin position="36"/>
        <end position="56"/>
    </location>
</feature>
<comment type="subcellular location">
    <subcellularLocation>
        <location evidence="1">Cell membrane</location>
        <topology evidence="1">Multi-pass membrane protein</topology>
    </subcellularLocation>
</comment>
<dbReference type="InterPro" id="IPR003416">
    <property type="entry name" value="MgtC/SapB/SrpB/YhiD_fam"/>
</dbReference>
<dbReference type="PRINTS" id="PR01837">
    <property type="entry name" value="MGTCSAPBPROT"/>
</dbReference>
<dbReference type="PANTHER" id="PTHR33778">
    <property type="entry name" value="PROTEIN MGTC"/>
    <property type="match status" value="1"/>
</dbReference>
<dbReference type="Pfam" id="PF02308">
    <property type="entry name" value="MgtC"/>
    <property type="match status" value="1"/>
</dbReference>
<keyword evidence="6 7" id="KW-0472">Membrane</keyword>
<evidence type="ECO:0000256" key="3">
    <source>
        <dbReference type="ARBA" id="ARBA00022475"/>
    </source>
</evidence>
<keyword evidence="5 7" id="KW-1133">Transmembrane helix</keyword>
<feature type="transmembrane region" description="Helical" evidence="7">
    <location>
        <begin position="71"/>
        <end position="89"/>
    </location>
</feature>
<keyword evidence="4 7" id="KW-0812">Transmembrane</keyword>
<feature type="domain" description="MgtC/SapB/SrpB/YhiD N-terminal" evidence="8">
    <location>
        <begin position="11"/>
        <end position="138"/>
    </location>
</feature>
<evidence type="ECO:0000256" key="2">
    <source>
        <dbReference type="ARBA" id="ARBA00009298"/>
    </source>
</evidence>
<protein>
    <submittedName>
        <fullName evidence="9">Putative Mg2+ transporter-C (MgtC) family protein</fullName>
    </submittedName>
</protein>
<evidence type="ECO:0000256" key="7">
    <source>
        <dbReference type="SAM" id="Phobius"/>
    </source>
</evidence>
<evidence type="ECO:0000256" key="4">
    <source>
        <dbReference type="ARBA" id="ARBA00022692"/>
    </source>
</evidence>
<evidence type="ECO:0000313" key="10">
    <source>
        <dbReference type="Proteomes" id="UP000184035"/>
    </source>
</evidence>
<accession>A0A1M4VW50</accession>
<comment type="similarity">
    <text evidence="2">Belongs to the MgtC/SapB family.</text>
</comment>
<evidence type="ECO:0000256" key="1">
    <source>
        <dbReference type="ARBA" id="ARBA00004651"/>
    </source>
</evidence>
<reference evidence="9 10" key="1">
    <citation type="submission" date="2016-11" db="EMBL/GenBank/DDBJ databases">
        <authorList>
            <person name="Jaros S."/>
            <person name="Januszkiewicz K."/>
            <person name="Wedrychowicz H."/>
        </authorList>
    </citation>
    <scope>NUCLEOTIDE SEQUENCE [LARGE SCALE GENOMIC DNA]</scope>
    <source>
        <strain evidence="9 10">DSM 2631</strain>
    </source>
</reference>